<name>A0A8H3DWL4_9AGAM</name>
<evidence type="ECO:0000256" key="1">
    <source>
        <dbReference type="ARBA" id="ARBA00022741"/>
    </source>
</evidence>
<dbReference type="GO" id="GO:0005525">
    <property type="term" value="F:GTP binding"/>
    <property type="evidence" value="ECO:0007669"/>
    <property type="project" value="InterPro"/>
</dbReference>
<evidence type="ECO:0000256" key="2">
    <source>
        <dbReference type="SAM" id="MobiDB-lite"/>
    </source>
</evidence>
<dbReference type="Proteomes" id="UP000663850">
    <property type="component" value="Unassembled WGS sequence"/>
</dbReference>
<dbReference type="Pfam" id="PF04548">
    <property type="entry name" value="AIG1"/>
    <property type="match status" value="1"/>
</dbReference>
<dbReference type="Gene3D" id="3.40.50.300">
    <property type="entry name" value="P-loop containing nucleotide triphosphate hydrolases"/>
    <property type="match status" value="1"/>
</dbReference>
<dbReference type="EMBL" id="CAJNJQ010000887">
    <property type="protein sequence ID" value="CAE7106568.1"/>
    <property type="molecule type" value="Genomic_DNA"/>
</dbReference>
<dbReference type="PANTHER" id="PTHR32046:SF12">
    <property type="entry name" value="AIG1-TYPE G DOMAIN-CONTAINING PROTEIN"/>
    <property type="match status" value="1"/>
</dbReference>
<accession>A0A8H3DWL4</accession>
<gene>
    <name evidence="5" type="ORF">RDB_LOCUS44826</name>
    <name evidence="4" type="ORF">RDB_LOCUS57576</name>
</gene>
<dbReference type="PANTHER" id="PTHR32046">
    <property type="entry name" value="G DOMAIN-CONTAINING PROTEIN"/>
    <property type="match status" value="1"/>
</dbReference>
<dbReference type="CDD" id="cd00882">
    <property type="entry name" value="Ras_like_GTPase"/>
    <property type="match status" value="1"/>
</dbReference>
<evidence type="ECO:0000313" key="5">
    <source>
        <dbReference type="EMBL" id="CAE7106568.1"/>
    </source>
</evidence>
<dbReference type="SUPFAM" id="SSF52540">
    <property type="entry name" value="P-loop containing nucleoside triphosphate hydrolases"/>
    <property type="match status" value="1"/>
</dbReference>
<organism evidence="5 6">
    <name type="scientific">Rhizoctonia solani</name>
    <dbReference type="NCBI Taxonomy" id="456999"/>
    <lineage>
        <taxon>Eukaryota</taxon>
        <taxon>Fungi</taxon>
        <taxon>Dikarya</taxon>
        <taxon>Basidiomycota</taxon>
        <taxon>Agaricomycotina</taxon>
        <taxon>Agaricomycetes</taxon>
        <taxon>Cantharellales</taxon>
        <taxon>Ceratobasidiaceae</taxon>
        <taxon>Rhizoctonia</taxon>
    </lineage>
</organism>
<reference evidence="5" key="1">
    <citation type="submission" date="2021-01" db="EMBL/GenBank/DDBJ databases">
        <authorList>
            <person name="Kaushik A."/>
        </authorList>
    </citation>
    <scope>NUCLEOTIDE SEQUENCE</scope>
    <source>
        <strain evidence="5">AG5</strain>
        <strain evidence="4">Type strain: AG8-Rh-89/</strain>
    </source>
</reference>
<feature type="compositionally biased region" description="Polar residues" evidence="2">
    <location>
        <begin position="21"/>
        <end position="30"/>
    </location>
</feature>
<protein>
    <recommendedName>
        <fullName evidence="3">AIG1-type G domain-containing protein</fullName>
    </recommendedName>
</protein>
<keyword evidence="1" id="KW-0547">Nucleotide-binding</keyword>
<evidence type="ECO:0000313" key="6">
    <source>
        <dbReference type="Proteomes" id="UP000663827"/>
    </source>
</evidence>
<dbReference type="InterPro" id="IPR027417">
    <property type="entry name" value="P-loop_NTPase"/>
</dbReference>
<comment type="caution">
    <text evidence="5">The sequence shown here is derived from an EMBL/GenBank/DDBJ whole genome shotgun (WGS) entry which is preliminary data.</text>
</comment>
<feature type="domain" description="AIG1-type G" evidence="3">
    <location>
        <begin position="47"/>
        <end position="249"/>
    </location>
</feature>
<evidence type="ECO:0000313" key="4">
    <source>
        <dbReference type="EMBL" id="CAE6467131.1"/>
    </source>
</evidence>
<dbReference type="EMBL" id="CAJMWZ010003002">
    <property type="protein sequence ID" value="CAE6467131.1"/>
    <property type="molecule type" value="Genomic_DNA"/>
</dbReference>
<evidence type="ECO:0000259" key="3">
    <source>
        <dbReference type="Pfam" id="PF04548"/>
    </source>
</evidence>
<sequence>MASIKISSQGPDVPTVDAGESGNNSKSLDQNAYDGPLELPKDKQIITILLVGETGCGKTAFMSLLRNLFLGRGPFELEDLHDKELDTGLAKSYSQTEKAKLYTFQIPNQGFTMRILDTPGLADSRGPEQDKKNQEEINNAIRKDLTTIDAVIIMSNGTTERLGPTTDYTLKVLMTLFPRSILENIGFIFTHVDSLSFNFQKDSLPPQLRKAQFWLIQNPLALLVKHNSMIQNETRNTRQVRQDIKTIERTYEDTIETLNEWLAWANQRPVQPTSEIHNLYEISTQIEARIDKTIGDITLLYEQRKEWTEIQSKLQDNHSRRRALDILRDQLGPRYIWARKETKPTWNTICMREDCHNNCHVQCSDDEDGGWIDDAVACGQFFRPRRFTATFWMILPPSFRFTYAGVCKSCDHDYSDHKRYQFKHVQERQDTDPALQRDLNAAEDEETRLKISQKAVSTRLEGIRDEVERKISTIRKLIDEFREISISYNFSGYIHSTIGVLEMRKRAFESEPGSAGQIAIINESIEKLKQKLTILDPPPAHGLIQHAHTDGTTRWWSDRV</sequence>
<dbReference type="Proteomes" id="UP000663827">
    <property type="component" value="Unassembled WGS sequence"/>
</dbReference>
<feature type="compositionally biased region" description="Polar residues" evidence="2">
    <location>
        <begin position="1"/>
        <end position="10"/>
    </location>
</feature>
<dbReference type="AlphaFoldDB" id="A0A8H3DWL4"/>
<proteinExistence type="predicted"/>
<feature type="region of interest" description="Disordered" evidence="2">
    <location>
        <begin position="1"/>
        <end position="34"/>
    </location>
</feature>
<dbReference type="InterPro" id="IPR006703">
    <property type="entry name" value="G_AIG1"/>
</dbReference>